<evidence type="ECO:0000313" key="1">
    <source>
        <dbReference type="Proteomes" id="UP000887569"/>
    </source>
</evidence>
<evidence type="ECO:0000313" key="2">
    <source>
        <dbReference type="WBParaSite" id="PgR082_g034_t01"/>
    </source>
</evidence>
<dbReference type="WBParaSite" id="PgR082_g034_t01">
    <property type="protein sequence ID" value="PgR082_g034_t01"/>
    <property type="gene ID" value="PgR082_g034"/>
</dbReference>
<sequence>MHFRLSMNKTLRFSISTKKITDIAKQYQGISFISRKVNYQVRLEDRSREFVLGSYFMLTEYNLELSKGNFVMRQRRNKFFIPEATNILSSKRSTQFEKKYIRIG</sequence>
<protein>
    <submittedName>
        <fullName evidence="2">Uncharacterized protein</fullName>
    </submittedName>
</protein>
<name>A0A915C4K0_PARUN</name>
<reference evidence="2" key="1">
    <citation type="submission" date="2022-11" db="UniProtKB">
        <authorList>
            <consortium name="WormBaseParasite"/>
        </authorList>
    </citation>
    <scope>IDENTIFICATION</scope>
</reference>
<keyword evidence="1" id="KW-1185">Reference proteome</keyword>
<proteinExistence type="predicted"/>
<dbReference type="AlphaFoldDB" id="A0A915C4K0"/>
<dbReference type="Proteomes" id="UP000887569">
    <property type="component" value="Unplaced"/>
</dbReference>
<accession>A0A915C4K0</accession>
<organism evidence="1 2">
    <name type="scientific">Parascaris univalens</name>
    <name type="common">Nematode worm</name>
    <dbReference type="NCBI Taxonomy" id="6257"/>
    <lineage>
        <taxon>Eukaryota</taxon>
        <taxon>Metazoa</taxon>
        <taxon>Ecdysozoa</taxon>
        <taxon>Nematoda</taxon>
        <taxon>Chromadorea</taxon>
        <taxon>Rhabditida</taxon>
        <taxon>Spirurina</taxon>
        <taxon>Ascaridomorpha</taxon>
        <taxon>Ascaridoidea</taxon>
        <taxon>Ascarididae</taxon>
        <taxon>Parascaris</taxon>
    </lineage>
</organism>